<accession>A0A0F9LZ14</accession>
<feature type="transmembrane region" description="Helical" evidence="1">
    <location>
        <begin position="47"/>
        <end position="68"/>
    </location>
</feature>
<gene>
    <name evidence="2" type="ORF">LCGC14_1448560</name>
</gene>
<proteinExistence type="predicted"/>
<keyword evidence="1" id="KW-0812">Transmembrane</keyword>
<evidence type="ECO:0000256" key="1">
    <source>
        <dbReference type="SAM" id="Phobius"/>
    </source>
</evidence>
<sequence>MTFIKNLTYFTKWFLKSDNKESIALAFMMAIADLFIFFGAWLGSLLIVFIALGVNFFVYAALMLLYLVKKNEVTELKKKKVK</sequence>
<dbReference type="EMBL" id="LAZR01009951">
    <property type="protein sequence ID" value="KKM69660.1"/>
    <property type="molecule type" value="Genomic_DNA"/>
</dbReference>
<evidence type="ECO:0000313" key="2">
    <source>
        <dbReference type="EMBL" id="KKM69660.1"/>
    </source>
</evidence>
<dbReference type="AlphaFoldDB" id="A0A0F9LZ14"/>
<name>A0A0F9LZ14_9ZZZZ</name>
<protein>
    <submittedName>
        <fullName evidence="2">Uncharacterized protein</fullName>
    </submittedName>
</protein>
<reference evidence="2" key="1">
    <citation type="journal article" date="2015" name="Nature">
        <title>Complex archaea that bridge the gap between prokaryotes and eukaryotes.</title>
        <authorList>
            <person name="Spang A."/>
            <person name="Saw J.H."/>
            <person name="Jorgensen S.L."/>
            <person name="Zaremba-Niedzwiedzka K."/>
            <person name="Martijn J."/>
            <person name="Lind A.E."/>
            <person name="van Eijk R."/>
            <person name="Schleper C."/>
            <person name="Guy L."/>
            <person name="Ettema T.J."/>
        </authorList>
    </citation>
    <scope>NUCLEOTIDE SEQUENCE</scope>
</reference>
<keyword evidence="1" id="KW-0472">Membrane</keyword>
<comment type="caution">
    <text evidence="2">The sequence shown here is derived from an EMBL/GenBank/DDBJ whole genome shotgun (WGS) entry which is preliminary data.</text>
</comment>
<organism evidence="2">
    <name type="scientific">marine sediment metagenome</name>
    <dbReference type="NCBI Taxonomy" id="412755"/>
    <lineage>
        <taxon>unclassified sequences</taxon>
        <taxon>metagenomes</taxon>
        <taxon>ecological metagenomes</taxon>
    </lineage>
</organism>
<feature type="transmembrane region" description="Helical" evidence="1">
    <location>
        <begin position="21"/>
        <end position="41"/>
    </location>
</feature>
<keyword evidence="1" id="KW-1133">Transmembrane helix</keyword>